<organism evidence="6 7">
    <name type="scientific">Methylobacterium gnaphalii</name>
    <dbReference type="NCBI Taxonomy" id="1010610"/>
    <lineage>
        <taxon>Bacteria</taxon>
        <taxon>Pseudomonadati</taxon>
        <taxon>Pseudomonadota</taxon>
        <taxon>Alphaproteobacteria</taxon>
        <taxon>Hyphomicrobiales</taxon>
        <taxon>Methylobacteriaceae</taxon>
        <taxon>Methylobacterium</taxon>
    </lineage>
</organism>
<dbReference type="EMBL" id="BJZV01000016">
    <property type="protein sequence ID" value="GEP11246.1"/>
    <property type="molecule type" value="Genomic_DNA"/>
</dbReference>
<evidence type="ECO:0000256" key="3">
    <source>
        <dbReference type="PROSITE-ProRule" id="PRU01248"/>
    </source>
</evidence>
<evidence type="ECO:0000256" key="1">
    <source>
        <dbReference type="ARBA" id="ARBA00022908"/>
    </source>
</evidence>
<dbReference type="GO" id="GO:0003677">
    <property type="term" value="F:DNA binding"/>
    <property type="evidence" value="ECO:0007669"/>
    <property type="project" value="UniProtKB-UniRule"/>
</dbReference>
<evidence type="ECO:0000256" key="2">
    <source>
        <dbReference type="ARBA" id="ARBA00023125"/>
    </source>
</evidence>
<keyword evidence="7" id="KW-1185">Reference proteome</keyword>
<accession>A0A512JMP7</accession>
<dbReference type="PROSITE" id="PS51900">
    <property type="entry name" value="CB"/>
    <property type="match status" value="1"/>
</dbReference>
<dbReference type="SUPFAM" id="SSF56349">
    <property type="entry name" value="DNA breaking-rejoining enzymes"/>
    <property type="match status" value="1"/>
</dbReference>
<dbReference type="InterPro" id="IPR010998">
    <property type="entry name" value="Integrase_recombinase_N"/>
</dbReference>
<protein>
    <recommendedName>
        <fullName evidence="5">Core-binding (CB) domain-containing protein</fullName>
    </recommendedName>
</protein>
<dbReference type="InterPro" id="IPR044068">
    <property type="entry name" value="CB"/>
</dbReference>
<keyword evidence="1" id="KW-0229">DNA integration</keyword>
<dbReference type="Proteomes" id="UP000321750">
    <property type="component" value="Unassembled WGS sequence"/>
</dbReference>
<feature type="region of interest" description="Disordered" evidence="4">
    <location>
        <begin position="197"/>
        <end position="231"/>
    </location>
</feature>
<dbReference type="InterPro" id="IPR011010">
    <property type="entry name" value="DNA_brk_join_enz"/>
</dbReference>
<sequence>MKRSGSSVHQLVQRIPTDVLEKARGRRLAVPIGDETATFVISERAVDVRISLKTRDPAEARARQSKAGSYLQDVWRALRASGPIVLTHQQATALAGDLYRAWADASADRTIAITHTPAGWVPDRCTPEEERAGFEAAANKLCADIEAGEAADIEPTLGPLIDPLLLRKGIDRVDADSRAMLLDAFARSLRDAFRRRQRQAEGDYTAHPTDNRHPEWTQPKSPEPASRLSASTKTSLTGLVAAWWAERKAAGLKPSTHESYWNTMANFVAFLKHDDAARVTAANVIAFKDHRLATINPRSGKPISAKTVKENDIAGLRTIFAWAVANQRMASNPVKEVTLKLGKPKKLRSKGFTDEEARAILEAASAYQGGTERPQTTAAKR</sequence>
<dbReference type="AlphaFoldDB" id="A0A512JMP7"/>
<keyword evidence="2 3" id="KW-0238">DNA-binding</keyword>
<comment type="caution">
    <text evidence="6">The sequence shown here is derived from an EMBL/GenBank/DDBJ whole genome shotgun (WGS) entry which is preliminary data.</text>
</comment>
<evidence type="ECO:0000313" key="6">
    <source>
        <dbReference type="EMBL" id="GEP11246.1"/>
    </source>
</evidence>
<evidence type="ECO:0000259" key="5">
    <source>
        <dbReference type="PROSITE" id="PS51900"/>
    </source>
</evidence>
<reference evidence="6 7" key="1">
    <citation type="submission" date="2019-07" db="EMBL/GenBank/DDBJ databases">
        <title>Whole genome shotgun sequence of Methylobacterium gnaphalii NBRC 107716.</title>
        <authorList>
            <person name="Hosoyama A."/>
            <person name="Uohara A."/>
            <person name="Ohji S."/>
            <person name="Ichikawa N."/>
        </authorList>
    </citation>
    <scope>NUCLEOTIDE SEQUENCE [LARGE SCALE GENOMIC DNA]</scope>
    <source>
        <strain evidence="6 7">NBRC 107716</strain>
    </source>
</reference>
<proteinExistence type="predicted"/>
<feature type="domain" description="Core-binding (CB)" evidence="5">
    <location>
        <begin position="234"/>
        <end position="324"/>
    </location>
</feature>
<evidence type="ECO:0000256" key="4">
    <source>
        <dbReference type="SAM" id="MobiDB-lite"/>
    </source>
</evidence>
<gene>
    <name evidence="6" type="ORF">MGN01_30910</name>
</gene>
<evidence type="ECO:0000313" key="7">
    <source>
        <dbReference type="Proteomes" id="UP000321750"/>
    </source>
</evidence>
<name>A0A512JMP7_9HYPH</name>
<dbReference type="GO" id="GO:0015074">
    <property type="term" value="P:DNA integration"/>
    <property type="evidence" value="ECO:0007669"/>
    <property type="project" value="UniProtKB-KW"/>
</dbReference>
<dbReference type="RefSeq" id="WP_170246004.1">
    <property type="nucleotide sequence ID" value="NZ_BJZV01000016.1"/>
</dbReference>
<dbReference type="Gene3D" id="1.10.150.130">
    <property type="match status" value="1"/>
</dbReference>